<name>A0A022PZ31_ERYGU</name>
<sequence>MNLCRRLRFPAQSQFPSVLVQDSPAAATHPPEQAQYPNPSQISNRKNPKKPQTHKGPRVRINQTHTALNPTPKHSQRVETHKESNQSRRKDLRTRCNVG</sequence>
<feature type="compositionally biased region" description="Polar residues" evidence="1">
    <location>
        <begin position="61"/>
        <end position="73"/>
    </location>
</feature>
<dbReference type="Proteomes" id="UP000030748">
    <property type="component" value="Unassembled WGS sequence"/>
</dbReference>
<gene>
    <name evidence="2" type="ORF">MIMGU_mgv1a016958mg</name>
</gene>
<reference evidence="2 3" key="1">
    <citation type="journal article" date="2013" name="Proc. Natl. Acad. Sci. U.S.A.">
        <title>Fine-scale variation in meiotic recombination in Mimulus inferred from population shotgun sequencing.</title>
        <authorList>
            <person name="Hellsten U."/>
            <person name="Wright K.M."/>
            <person name="Jenkins J."/>
            <person name="Shu S."/>
            <person name="Yuan Y."/>
            <person name="Wessler S.R."/>
            <person name="Schmutz J."/>
            <person name="Willis J.H."/>
            <person name="Rokhsar D.S."/>
        </authorList>
    </citation>
    <scope>NUCLEOTIDE SEQUENCE [LARGE SCALE GENOMIC DNA]</scope>
    <source>
        <strain evidence="3">cv. DUN x IM62</strain>
    </source>
</reference>
<feature type="region of interest" description="Disordered" evidence="1">
    <location>
        <begin position="20"/>
        <end position="99"/>
    </location>
</feature>
<organism evidence="2 3">
    <name type="scientific">Erythranthe guttata</name>
    <name type="common">Yellow monkey flower</name>
    <name type="synonym">Mimulus guttatus</name>
    <dbReference type="NCBI Taxonomy" id="4155"/>
    <lineage>
        <taxon>Eukaryota</taxon>
        <taxon>Viridiplantae</taxon>
        <taxon>Streptophyta</taxon>
        <taxon>Embryophyta</taxon>
        <taxon>Tracheophyta</taxon>
        <taxon>Spermatophyta</taxon>
        <taxon>Magnoliopsida</taxon>
        <taxon>eudicotyledons</taxon>
        <taxon>Gunneridae</taxon>
        <taxon>Pentapetalae</taxon>
        <taxon>asterids</taxon>
        <taxon>lamiids</taxon>
        <taxon>Lamiales</taxon>
        <taxon>Phrymaceae</taxon>
        <taxon>Erythranthe</taxon>
    </lineage>
</organism>
<protein>
    <submittedName>
        <fullName evidence="2">Uncharacterized protein</fullName>
    </submittedName>
</protein>
<dbReference type="PhylomeDB" id="A0A022PZ31"/>
<accession>A0A022PZ31</accession>
<dbReference type="AlphaFoldDB" id="A0A022PZ31"/>
<feature type="compositionally biased region" description="Polar residues" evidence="1">
    <location>
        <begin position="35"/>
        <end position="45"/>
    </location>
</feature>
<feature type="compositionally biased region" description="Basic and acidic residues" evidence="1">
    <location>
        <begin position="76"/>
        <end position="89"/>
    </location>
</feature>
<keyword evidence="3" id="KW-1185">Reference proteome</keyword>
<proteinExistence type="predicted"/>
<evidence type="ECO:0000313" key="2">
    <source>
        <dbReference type="EMBL" id="EYU19465.1"/>
    </source>
</evidence>
<evidence type="ECO:0000256" key="1">
    <source>
        <dbReference type="SAM" id="MobiDB-lite"/>
    </source>
</evidence>
<feature type="compositionally biased region" description="Basic residues" evidence="1">
    <location>
        <begin position="46"/>
        <end position="58"/>
    </location>
</feature>
<evidence type="ECO:0000313" key="3">
    <source>
        <dbReference type="Proteomes" id="UP000030748"/>
    </source>
</evidence>
<dbReference type="EMBL" id="KI632290">
    <property type="protein sequence ID" value="EYU19465.1"/>
    <property type="molecule type" value="Genomic_DNA"/>
</dbReference>